<keyword evidence="1" id="KW-0472">Membrane</keyword>
<protein>
    <recommendedName>
        <fullName evidence="3">Protein-glutamine gamma-glutamyltransferase-like C-terminal domain-containing protein</fullName>
    </recommendedName>
</protein>
<feature type="domain" description="Protein-glutamine gamma-glutamyltransferase-like C-terminal" evidence="3">
    <location>
        <begin position="202"/>
        <end position="267"/>
    </location>
</feature>
<evidence type="ECO:0000259" key="3">
    <source>
        <dbReference type="Pfam" id="PF13559"/>
    </source>
</evidence>
<dbReference type="RefSeq" id="WP_058699482.1">
    <property type="nucleotide sequence ID" value="NZ_CP013690.1"/>
</dbReference>
<name>A0AAI8C6D9_9FLAO</name>
<dbReference type="Pfam" id="PF13559">
    <property type="entry name" value="DUF4129"/>
    <property type="match status" value="1"/>
</dbReference>
<dbReference type="Proteomes" id="UP000069030">
    <property type="component" value="Chromosome"/>
</dbReference>
<dbReference type="AlphaFoldDB" id="A0AAI8C6D9"/>
<reference evidence="4 5" key="1">
    <citation type="journal article" date="2016" name="J. Zhejiang Univ. Sci. B">
        <title>Antibiotic resistance mechanisms of Myroides sp.</title>
        <authorList>
            <person name="Hu S."/>
            <person name="Yuan S."/>
            <person name="Qu H."/>
            <person name="Jiang T."/>
            <person name="Zhou Y."/>
            <person name="Wang M."/>
            <person name="Ming D."/>
        </authorList>
    </citation>
    <scope>NUCLEOTIDE SEQUENCE [LARGE SCALE GENOMIC DNA]</scope>
    <source>
        <strain evidence="4 5">PR63039</strain>
    </source>
</reference>
<keyword evidence="1" id="KW-0812">Transmembrane</keyword>
<keyword evidence="1" id="KW-1133">Transmembrane helix</keyword>
<organism evidence="4 5">
    <name type="scientific">Myroides odoratimimus</name>
    <dbReference type="NCBI Taxonomy" id="76832"/>
    <lineage>
        <taxon>Bacteria</taxon>
        <taxon>Pseudomonadati</taxon>
        <taxon>Bacteroidota</taxon>
        <taxon>Flavobacteriia</taxon>
        <taxon>Flavobacteriales</taxon>
        <taxon>Flavobacteriaceae</taxon>
        <taxon>Myroides</taxon>
    </lineage>
</organism>
<evidence type="ECO:0000256" key="1">
    <source>
        <dbReference type="SAM" id="Phobius"/>
    </source>
</evidence>
<feature type="transmembrane region" description="Helical" evidence="1">
    <location>
        <begin position="128"/>
        <end position="150"/>
    </location>
</feature>
<evidence type="ECO:0000256" key="2">
    <source>
        <dbReference type="SAM" id="SignalP"/>
    </source>
</evidence>
<keyword evidence="2" id="KW-0732">Signal</keyword>
<accession>A0AAI8C6D9</accession>
<proteinExistence type="predicted"/>
<gene>
    <name evidence="4" type="ORF">AS202_11720</name>
</gene>
<dbReference type="EMBL" id="CP013690">
    <property type="protein sequence ID" value="ALU26770.1"/>
    <property type="molecule type" value="Genomic_DNA"/>
</dbReference>
<dbReference type="InterPro" id="IPR025403">
    <property type="entry name" value="TgpA-like_C"/>
</dbReference>
<sequence>MKRFLFILLFLSFATPHFGQVEQDTIVSDVKSSQDEEDSSATAHEAGVIKAKPVNVLPYLEETSTDIVPTKFETDYKKKYKKDPDFDYKEELNKDSIWKRFKRWLNQQLTDFFRQFDIDYETSSRLQVFYRIAGILVIFLLIYYIVRAVIQKDAYWLFKKSAKKMEIQVDEIELNLKVVDFPSLLNKTIAEQQYRLSIRYYYLWLLQRLQEKEEIEWHIEKTNSDYQNEIKDSKLKEDFRYLSYLYNNIWYGEFEIEESEFNRAKQSFDTILKQS</sequence>
<dbReference type="KEGG" id="mod:AS202_11720"/>
<evidence type="ECO:0000313" key="5">
    <source>
        <dbReference type="Proteomes" id="UP000069030"/>
    </source>
</evidence>
<evidence type="ECO:0000313" key="4">
    <source>
        <dbReference type="EMBL" id="ALU26770.1"/>
    </source>
</evidence>
<feature type="signal peptide" evidence="2">
    <location>
        <begin position="1"/>
        <end position="19"/>
    </location>
</feature>
<feature type="chain" id="PRO_5042581797" description="Protein-glutamine gamma-glutamyltransferase-like C-terminal domain-containing protein" evidence="2">
    <location>
        <begin position="20"/>
        <end position="275"/>
    </location>
</feature>